<evidence type="ECO:0000313" key="2">
    <source>
        <dbReference type="EMBL" id="KAF5794839.1"/>
    </source>
</evidence>
<keyword evidence="1" id="KW-0732">Signal</keyword>
<evidence type="ECO:0000313" key="4">
    <source>
        <dbReference type="Proteomes" id="UP000215914"/>
    </source>
</evidence>
<reference evidence="2 4" key="1">
    <citation type="journal article" date="2017" name="Nature">
        <title>The sunflower genome provides insights into oil metabolism, flowering and Asterid evolution.</title>
        <authorList>
            <person name="Badouin H."/>
            <person name="Gouzy J."/>
            <person name="Grassa C.J."/>
            <person name="Murat F."/>
            <person name="Staton S.E."/>
            <person name="Cottret L."/>
            <person name="Lelandais-Briere C."/>
            <person name="Owens G.L."/>
            <person name="Carrere S."/>
            <person name="Mayjonade B."/>
            <person name="Legrand L."/>
            <person name="Gill N."/>
            <person name="Kane N.C."/>
            <person name="Bowers J.E."/>
            <person name="Hubner S."/>
            <person name="Bellec A."/>
            <person name="Berard A."/>
            <person name="Berges H."/>
            <person name="Blanchet N."/>
            <person name="Boniface M.C."/>
            <person name="Brunel D."/>
            <person name="Catrice O."/>
            <person name="Chaidir N."/>
            <person name="Claudel C."/>
            <person name="Donnadieu C."/>
            <person name="Faraut T."/>
            <person name="Fievet G."/>
            <person name="Helmstetter N."/>
            <person name="King M."/>
            <person name="Knapp S.J."/>
            <person name="Lai Z."/>
            <person name="Le Paslier M.C."/>
            <person name="Lippi Y."/>
            <person name="Lorenzon L."/>
            <person name="Mandel J.R."/>
            <person name="Marage G."/>
            <person name="Marchand G."/>
            <person name="Marquand E."/>
            <person name="Bret-Mestries E."/>
            <person name="Morien E."/>
            <person name="Nambeesan S."/>
            <person name="Nguyen T."/>
            <person name="Pegot-Espagnet P."/>
            <person name="Pouilly N."/>
            <person name="Raftis F."/>
            <person name="Sallet E."/>
            <person name="Schiex T."/>
            <person name="Thomas J."/>
            <person name="Vandecasteele C."/>
            <person name="Vares D."/>
            <person name="Vear F."/>
            <person name="Vautrin S."/>
            <person name="Crespi M."/>
            <person name="Mangin B."/>
            <person name="Burke J.M."/>
            <person name="Salse J."/>
            <person name="Munos S."/>
            <person name="Vincourt P."/>
            <person name="Rieseberg L.H."/>
            <person name="Langlade N.B."/>
        </authorList>
    </citation>
    <scope>NUCLEOTIDE SEQUENCE [LARGE SCALE GENOMIC DNA]</scope>
    <source>
        <strain evidence="4">cv. SF193</strain>
        <tissue evidence="2">Leaves</tissue>
    </source>
</reference>
<feature type="chain" id="PRO_5013213597" evidence="1">
    <location>
        <begin position="16"/>
        <end position="55"/>
    </location>
</feature>
<dbReference type="Gramene" id="mRNA:HanXRQr2_Chr08g0332661">
    <property type="protein sequence ID" value="CDS:HanXRQr2_Chr08g0332661.1"/>
    <property type="gene ID" value="HanXRQr2_Chr08g0332661"/>
</dbReference>
<protein>
    <submittedName>
        <fullName evidence="3">Uncharacterized protein</fullName>
    </submittedName>
</protein>
<dbReference type="EMBL" id="MNCJ02000323">
    <property type="protein sequence ID" value="KAF5794839.1"/>
    <property type="molecule type" value="Genomic_DNA"/>
</dbReference>
<reference evidence="3" key="2">
    <citation type="submission" date="2017-02" db="EMBL/GenBank/DDBJ databases">
        <title>Sunflower complete genome.</title>
        <authorList>
            <person name="Langlade N."/>
            <person name="Munos S."/>
        </authorList>
    </citation>
    <scope>NUCLEOTIDE SEQUENCE [LARGE SCALE GENOMIC DNA]</scope>
    <source>
        <tissue evidence="3">Leaves</tissue>
    </source>
</reference>
<name>A0A251T5Q9_HELAN</name>
<proteinExistence type="predicted"/>
<dbReference type="InParanoid" id="A0A251T5Q9"/>
<evidence type="ECO:0000313" key="3">
    <source>
        <dbReference type="EMBL" id="OTG06497.1"/>
    </source>
</evidence>
<evidence type="ECO:0000256" key="1">
    <source>
        <dbReference type="SAM" id="SignalP"/>
    </source>
</evidence>
<gene>
    <name evidence="3" type="ORF">HannXRQ_Chr11g0320031</name>
    <name evidence="2" type="ORF">HanXRQr2_Chr08g0332661</name>
</gene>
<keyword evidence="4" id="KW-1185">Reference proteome</keyword>
<dbReference type="Proteomes" id="UP000215914">
    <property type="component" value="Chromosome 11"/>
</dbReference>
<sequence length="55" mass="5807">MWWSAYLIELDILLSIRVEPAINGGSKGATPPWLGSRVAPLGAGSKGGSPWLELS</sequence>
<organism evidence="3 4">
    <name type="scientific">Helianthus annuus</name>
    <name type="common">Common sunflower</name>
    <dbReference type="NCBI Taxonomy" id="4232"/>
    <lineage>
        <taxon>Eukaryota</taxon>
        <taxon>Viridiplantae</taxon>
        <taxon>Streptophyta</taxon>
        <taxon>Embryophyta</taxon>
        <taxon>Tracheophyta</taxon>
        <taxon>Spermatophyta</taxon>
        <taxon>Magnoliopsida</taxon>
        <taxon>eudicotyledons</taxon>
        <taxon>Gunneridae</taxon>
        <taxon>Pentapetalae</taxon>
        <taxon>asterids</taxon>
        <taxon>campanulids</taxon>
        <taxon>Asterales</taxon>
        <taxon>Asteraceae</taxon>
        <taxon>Asteroideae</taxon>
        <taxon>Heliantheae alliance</taxon>
        <taxon>Heliantheae</taxon>
        <taxon>Helianthus</taxon>
    </lineage>
</organism>
<dbReference type="AlphaFoldDB" id="A0A251T5Q9"/>
<dbReference type="EMBL" id="CM007900">
    <property type="protein sequence ID" value="OTG06497.1"/>
    <property type="molecule type" value="Genomic_DNA"/>
</dbReference>
<reference evidence="2" key="3">
    <citation type="submission" date="2020-06" db="EMBL/GenBank/DDBJ databases">
        <title>Helianthus annuus Genome sequencing and assembly Release 2.</title>
        <authorList>
            <person name="Gouzy J."/>
            <person name="Langlade N."/>
            <person name="Munos S."/>
        </authorList>
    </citation>
    <scope>NUCLEOTIDE SEQUENCE</scope>
    <source>
        <tissue evidence="2">Leaves</tissue>
    </source>
</reference>
<feature type="signal peptide" evidence="1">
    <location>
        <begin position="1"/>
        <end position="15"/>
    </location>
</feature>
<accession>A0A251T5Q9</accession>